<dbReference type="EMBL" id="FOGF01000051">
    <property type="protein sequence ID" value="SER43576.1"/>
    <property type="molecule type" value="Genomic_DNA"/>
</dbReference>
<evidence type="ECO:0000313" key="1">
    <source>
        <dbReference type="EMBL" id="SER43576.1"/>
    </source>
</evidence>
<evidence type="ECO:0000313" key="2">
    <source>
        <dbReference type="Proteomes" id="UP000198556"/>
    </source>
</evidence>
<dbReference type="STRING" id="137733.SAMN05421767_1511"/>
<proteinExistence type="predicted"/>
<dbReference type="Proteomes" id="UP000198556">
    <property type="component" value="Unassembled WGS sequence"/>
</dbReference>
<sequence length="112" mass="13139">MEQPLHTISSFIQPFLHTFSQTLLEEDYSDKKIEFMPLFDVIQCIHEAYYFTQTILLQFEVLTPKGYITTHQLTGMIKTPIQDNNYFVFEEAHSNLSHLISLEQVLQIVKLS</sequence>
<protein>
    <submittedName>
        <fullName evidence="1">Uncharacterized protein</fullName>
    </submittedName>
</protein>
<name>A0A1H9P5Q4_9LACT</name>
<dbReference type="AlphaFoldDB" id="A0A1H9P5Q4"/>
<dbReference type="RefSeq" id="WP_089747858.1">
    <property type="nucleotide sequence ID" value="NZ_FOGF01000051.1"/>
</dbReference>
<organism evidence="1 2">
    <name type="scientific">Granulicatella balaenopterae</name>
    <dbReference type="NCBI Taxonomy" id="137733"/>
    <lineage>
        <taxon>Bacteria</taxon>
        <taxon>Bacillati</taxon>
        <taxon>Bacillota</taxon>
        <taxon>Bacilli</taxon>
        <taxon>Lactobacillales</taxon>
        <taxon>Carnobacteriaceae</taxon>
        <taxon>Granulicatella</taxon>
    </lineage>
</organism>
<dbReference type="OrthoDB" id="2339596at2"/>
<reference evidence="1 2" key="1">
    <citation type="submission" date="2016-10" db="EMBL/GenBank/DDBJ databases">
        <authorList>
            <person name="de Groot N.N."/>
        </authorList>
    </citation>
    <scope>NUCLEOTIDE SEQUENCE [LARGE SCALE GENOMIC DNA]</scope>
    <source>
        <strain evidence="1 2">DSM 15827</strain>
    </source>
</reference>
<keyword evidence="2" id="KW-1185">Reference proteome</keyword>
<accession>A0A1H9P5Q4</accession>
<gene>
    <name evidence="1" type="ORF">SAMN05421767_1511</name>
</gene>